<feature type="compositionally biased region" description="Polar residues" evidence="1">
    <location>
        <begin position="16"/>
        <end position="25"/>
    </location>
</feature>
<accession>A0ABQ0L5S1</accession>
<keyword evidence="3" id="KW-1185">Reference proteome</keyword>
<protein>
    <submittedName>
        <fullName evidence="2">Uncharacterized protein</fullName>
    </submittedName>
</protein>
<evidence type="ECO:0000256" key="1">
    <source>
        <dbReference type="SAM" id="MobiDB-lite"/>
    </source>
</evidence>
<organism evidence="2 3">
    <name type="scientific">Mycena chlorophos</name>
    <name type="common">Agaric fungus</name>
    <name type="synonym">Agaricus chlorophos</name>
    <dbReference type="NCBI Taxonomy" id="658473"/>
    <lineage>
        <taxon>Eukaryota</taxon>
        <taxon>Fungi</taxon>
        <taxon>Dikarya</taxon>
        <taxon>Basidiomycota</taxon>
        <taxon>Agaricomycotina</taxon>
        <taxon>Agaricomycetes</taxon>
        <taxon>Agaricomycetidae</taxon>
        <taxon>Agaricales</taxon>
        <taxon>Marasmiineae</taxon>
        <taxon>Mycenaceae</taxon>
        <taxon>Mycena</taxon>
    </lineage>
</organism>
<name>A0ABQ0L5S1_MYCCL</name>
<gene>
    <name evidence="2" type="ORF">MCHLO_03984</name>
</gene>
<reference evidence="2" key="1">
    <citation type="submission" date="2014-09" db="EMBL/GenBank/DDBJ databases">
        <title>Genome sequence of the luminous mushroom Mycena chlorophos for searching fungal bioluminescence genes.</title>
        <authorList>
            <person name="Tanaka Y."/>
            <person name="Kasuga D."/>
            <person name="Oba Y."/>
            <person name="Hase S."/>
            <person name="Sato K."/>
            <person name="Oba Y."/>
            <person name="Sakakibara Y."/>
        </authorList>
    </citation>
    <scope>NUCLEOTIDE SEQUENCE</scope>
</reference>
<evidence type="ECO:0000313" key="3">
    <source>
        <dbReference type="Proteomes" id="UP000815677"/>
    </source>
</evidence>
<sequence>EDTRDGRGRQRVAYSKASTPSSTGKQARPAHQLTRCRHWYTSRRRTGISVAVVPETATTIPALALANALPAHTLHWRKLEVMIRDRGLAANVTSFAAYADGHRASARPQRKPADQVAQYPSRNQRLTFLLPAKVRQGIATNAAITTYHIPPHPFHDPSRPVSFQPDHAIQDHFLPQTPRPAWCSCGTRQGVAKQDQAGAAACRAPTSNSLVLSEIASTLSLTGKARGTTEGFGRVDPEGGLPVLRRGKRVVR</sequence>
<proteinExistence type="predicted"/>
<feature type="region of interest" description="Disordered" evidence="1">
    <location>
        <begin position="1"/>
        <end position="32"/>
    </location>
</feature>
<evidence type="ECO:0000313" key="2">
    <source>
        <dbReference type="EMBL" id="GAT46453.1"/>
    </source>
</evidence>
<dbReference type="Proteomes" id="UP000815677">
    <property type="component" value="Unassembled WGS sequence"/>
</dbReference>
<feature type="non-terminal residue" evidence="2">
    <location>
        <position position="1"/>
    </location>
</feature>
<dbReference type="EMBL" id="DF842544">
    <property type="protein sequence ID" value="GAT46453.1"/>
    <property type="molecule type" value="Genomic_DNA"/>
</dbReference>